<dbReference type="GO" id="GO:0042162">
    <property type="term" value="F:telomeric DNA binding"/>
    <property type="evidence" value="ECO:0007669"/>
    <property type="project" value="InterPro"/>
</dbReference>
<dbReference type="GO" id="GO:0016787">
    <property type="term" value="F:hydrolase activity"/>
    <property type="evidence" value="ECO:0007669"/>
    <property type="project" value="UniProtKB-KW"/>
</dbReference>
<dbReference type="GO" id="GO:0000723">
    <property type="term" value="P:telomere maintenance"/>
    <property type="evidence" value="ECO:0007669"/>
    <property type="project" value="InterPro"/>
</dbReference>
<sequence>MSSWNPEFEISISDSEDEGDQLQKKFSGRESIIFVIDANLYNRSELLDNALVIIRRAFLSGLLVNDRDLIGLIFANTKHSPEPHEPNCLDDIIMPEKCAVFLPPRQLNTAIVQMFLRFVETAPTQFDKIYGVAPEDEGCNFSHMLRLCMDLVQHCNYLIDNTTIVYLTDIELPHPHDSECYRQVLQKAADLKGKDVEFHLIPMIDIFNYDLFYKEFICLIQDTDIDCFEPTDPKRLREMLANRKFKQHYVRRSLGHFKFTLGPNLVLSAQYFNYYQKGKKPQKVLLQRTDSAVVRKHRITQVRKQDEEMDAEEVKDVNIKNAWYEINLGSEKMRLSYEQVNRVRNLHPPGMSLLGFKPRSSLASAIYCKTANFMYPDDIHIEGSKRLFRALWEKCIEKEKIAICLFMCRRKSMPRYVALVPVQKNTDSETHEAIMLNDGFKIVYLSCATYIRSFNLSDWNTPDNDANDDGLQVCEKLMKKFRLDYKPDILYDPDLDQLQSKLLSLAFNVSYETLGSQYFPNPDIQTQRIQKLLPTFEEVFGTEMPEVSKRSSDKTSGSSNIAKKPKLSADFDVKNEAYIKEMIKNKSLNSCTKDQLMEILSTHFNKKAPKTIKKQDLIDIIYNL</sequence>
<dbReference type="InterPro" id="IPR016194">
    <property type="entry name" value="SPOC-like_C_dom_sf"/>
</dbReference>
<evidence type="ECO:0000256" key="5">
    <source>
        <dbReference type="ARBA" id="ARBA00022763"/>
    </source>
</evidence>
<protein>
    <recommendedName>
        <fullName evidence="3">ATP-dependent DNA helicase 2 subunit 1</fullName>
    </recommendedName>
</protein>
<dbReference type="GO" id="GO:0006303">
    <property type="term" value="P:double-strand break repair via nonhomologous end joining"/>
    <property type="evidence" value="ECO:0007669"/>
    <property type="project" value="InterPro"/>
</dbReference>
<evidence type="ECO:0000256" key="9">
    <source>
        <dbReference type="ARBA" id="ARBA00023125"/>
    </source>
</evidence>
<feature type="active site" description="Schiff-base intermediate with DNA; for 5'-deoxyribose-5-phosphate lyase activity" evidence="14">
    <location>
        <position position="25"/>
    </location>
</feature>
<proteinExistence type="inferred from homology"/>
<feature type="domain" description="Ku" evidence="15">
    <location>
        <begin position="311"/>
        <end position="462"/>
    </location>
</feature>
<keyword evidence="10" id="KW-0233">DNA recombination</keyword>
<keyword evidence="8" id="KW-0067">ATP-binding</keyword>
<dbReference type="FunFam" id="2.40.290.10:FF:000001">
    <property type="entry name" value="X-ray repair cross complementing 6"/>
    <property type="match status" value="1"/>
</dbReference>
<name>A0A0L0BR29_LUCCU</name>
<keyword evidence="9" id="KW-0238">DNA-binding</keyword>
<dbReference type="Gene3D" id="3.40.50.410">
    <property type="entry name" value="von Willebrand factor, type A domain"/>
    <property type="match status" value="1"/>
</dbReference>
<dbReference type="Pfam" id="PF03731">
    <property type="entry name" value="Ku_N"/>
    <property type="match status" value="1"/>
</dbReference>
<dbReference type="AlphaFoldDB" id="A0A0L0BR29"/>
<evidence type="ECO:0000256" key="4">
    <source>
        <dbReference type="ARBA" id="ARBA00022741"/>
    </source>
</evidence>
<evidence type="ECO:0000256" key="8">
    <source>
        <dbReference type="ARBA" id="ARBA00022840"/>
    </source>
</evidence>
<comment type="similarity">
    <text evidence="2">Belongs to the ku70 family.</text>
</comment>
<comment type="subcellular location">
    <subcellularLocation>
        <location evidence="1">Nucleus</location>
    </subcellularLocation>
</comment>
<dbReference type="CDD" id="cd00788">
    <property type="entry name" value="KU70"/>
    <property type="match status" value="1"/>
</dbReference>
<keyword evidence="12" id="KW-0539">Nucleus</keyword>
<organism evidence="16 17">
    <name type="scientific">Lucilia cuprina</name>
    <name type="common">Green bottle fly</name>
    <name type="synonym">Australian sheep blowfly</name>
    <dbReference type="NCBI Taxonomy" id="7375"/>
    <lineage>
        <taxon>Eukaryota</taxon>
        <taxon>Metazoa</taxon>
        <taxon>Ecdysozoa</taxon>
        <taxon>Arthropoda</taxon>
        <taxon>Hexapoda</taxon>
        <taxon>Insecta</taxon>
        <taxon>Pterygota</taxon>
        <taxon>Neoptera</taxon>
        <taxon>Endopterygota</taxon>
        <taxon>Diptera</taxon>
        <taxon>Brachycera</taxon>
        <taxon>Muscomorpha</taxon>
        <taxon>Oestroidea</taxon>
        <taxon>Calliphoridae</taxon>
        <taxon>Luciliinae</taxon>
        <taxon>Lucilia</taxon>
    </lineage>
</organism>
<dbReference type="GO" id="GO:0003690">
    <property type="term" value="F:double-stranded DNA binding"/>
    <property type="evidence" value="ECO:0007669"/>
    <property type="project" value="TreeGrafter"/>
</dbReference>
<evidence type="ECO:0000256" key="6">
    <source>
        <dbReference type="ARBA" id="ARBA00022801"/>
    </source>
</evidence>
<keyword evidence="4" id="KW-0547">Nucleotide-binding</keyword>
<dbReference type="InterPro" id="IPR047087">
    <property type="entry name" value="KU70_core_dom"/>
</dbReference>
<dbReference type="InterPro" id="IPR036465">
    <property type="entry name" value="vWFA_dom_sf"/>
</dbReference>
<evidence type="ECO:0000259" key="15">
    <source>
        <dbReference type="SMART" id="SM00559"/>
    </source>
</evidence>
<evidence type="ECO:0000256" key="12">
    <source>
        <dbReference type="ARBA" id="ARBA00023242"/>
    </source>
</evidence>
<dbReference type="OMA" id="HTRIMLF"/>
<dbReference type="GO" id="GO:0004386">
    <property type="term" value="F:helicase activity"/>
    <property type="evidence" value="ECO:0007669"/>
    <property type="project" value="UniProtKB-KW"/>
</dbReference>
<reference evidence="16 17" key="1">
    <citation type="journal article" date="2015" name="Nat. Commun.">
        <title>Lucilia cuprina genome unlocks parasitic fly biology to underpin future interventions.</title>
        <authorList>
            <person name="Anstead C.A."/>
            <person name="Korhonen P.K."/>
            <person name="Young N.D."/>
            <person name="Hall R.S."/>
            <person name="Jex A.R."/>
            <person name="Murali S.C."/>
            <person name="Hughes D.S."/>
            <person name="Lee S.F."/>
            <person name="Perry T."/>
            <person name="Stroehlein A.J."/>
            <person name="Ansell B.R."/>
            <person name="Breugelmans B."/>
            <person name="Hofmann A."/>
            <person name="Qu J."/>
            <person name="Dugan S."/>
            <person name="Lee S.L."/>
            <person name="Chao H."/>
            <person name="Dinh H."/>
            <person name="Han Y."/>
            <person name="Doddapaneni H.V."/>
            <person name="Worley K.C."/>
            <person name="Muzny D.M."/>
            <person name="Ioannidis P."/>
            <person name="Waterhouse R.M."/>
            <person name="Zdobnov E.M."/>
            <person name="James P.J."/>
            <person name="Bagnall N.H."/>
            <person name="Kotze A.C."/>
            <person name="Gibbs R.A."/>
            <person name="Richards S."/>
            <person name="Batterham P."/>
            <person name="Gasser R.B."/>
        </authorList>
    </citation>
    <scope>NUCLEOTIDE SEQUENCE [LARGE SCALE GENOMIC DNA]</scope>
    <source>
        <strain evidence="16 17">LS</strain>
        <tissue evidence="16">Full body</tissue>
    </source>
</reference>
<dbReference type="InterPro" id="IPR027388">
    <property type="entry name" value="Ku70_bridge/pillars_dom_sf"/>
</dbReference>
<dbReference type="GO" id="GO:0003684">
    <property type="term" value="F:damaged DNA binding"/>
    <property type="evidence" value="ECO:0007669"/>
    <property type="project" value="InterPro"/>
</dbReference>
<evidence type="ECO:0000256" key="14">
    <source>
        <dbReference type="PIRSR" id="PIRSR003033-1"/>
    </source>
</evidence>
<dbReference type="SMART" id="SM00559">
    <property type="entry name" value="Ku78"/>
    <property type="match status" value="1"/>
</dbReference>
<keyword evidence="6" id="KW-0378">Hydrolase</keyword>
<dbReference type="Gene3D" id="4.10.970.10">
    <property type="entry name" value="Ku70, bridge and pillars"/>
    <property type="match status" value="1"/>
</dbReference>
<dbReference type="InterPro" id="IPR006164">
    <property type="entry name" value="DNA_bd_Ku70/Ku80"/>
</dbReference>
<dbReference type="EMBL" id="JRES01001482">
    <property type="protein sequence ID" value="KNC22535.1"/>
    <property type="molecule type" value="Genomic_DNA"/>
</dbReference>
<keyword evidence="17" id="KW-1185">Reference proteome</keyword>
<keyword evidence="11" id="KW-0234">DNA repair</keyword>
<dbReference type="Proteomes" id="UP000037069">
    <property type="component" value="Unassembled WGS sequence"/>
</dbReference>
<dbReference type="GO" id="GO:0006310">
    <property type="term" value="P:DNA recombination"/>
    <property type="evidence" value="ECO:0007669"/>
    <property type="project" value="UniProtKB-KW"/>
</dbReference>
<dbReference type="OrthoDB" id="3249161at2759"/>
<evidence type="ECO:0000256" key="13">
    <source>
        <dbReference type="ARBA" id="ARBA00065167"/>
    </source>
</evidence>
<dbReference type="SUPFAM" id="SSF53300">
    <property type="entry name" value="vWA-like"/>
    <property type="match status" value="1"/>
</dbReference>
<dbReference type="SUPFAM" id="SSF100939">
    <property type="entry name" value="SPOC domain-like"/>
    <property type="match status" value="1"/>
</dbReference>
<accession>A0A0L0BR29</accession>
<evidence type="ECO:0000256" key="3">
    <source>
        <dbReference type="ARBA" id="ARBA00014630"/>
    </source>
</evidence>
<dbReference type="Gene3D" id="2.40.290.10">
    <property type="match status" value="1"/>
</dbReference>
<dbReference type="GO" id="GO:0043564">
    <property type="term" value="C:Ku70:Ku80 complex"/>
    <property type="evidence" value="ECO:0007669"/>
    <property type="project" value="InterPro"/>
</dbReference>
<dbReference type="GO" id="GO:0005524">
    <property type="term" value="F:ATP binding"/>
    <property type="evidence" value="ECO:0007669"/>
    <property type="project" value="UniProtKB-KW"/>
</dbReference>
<dbReference type="STRING" id="7375.A0A0L0BR29"/>
<dbReference type="InterPro" id="IPR006165">
    <property type="entry name" value="Ku70"/>
</dbReference>
<evidence type="ECO:0000256" key="11">
    <source>
        <dbReference type="ARBA" id="ARBA00023204"/>
    </source>
</evidence>
<comment type="caution">
    <text evidence="16">The sequence shown here is derived from an EMBL/GenBank/DDBJ whole genome shotgun (WGS) entry which is preliminary data.</text>
</comment>
<keyword evidence="7 16" id="KW-0347">Helicase</keyword>
<evidence type="ECO:0000313" key="16">
    <source>
        <dbReference type="EMBL" id="KNC22535.1"/>
    </source>
</evidence>
<evidence type="ECO:0000256" key="7">
    <source>
        <dbReference type="ARBA" id="ARBA00022806"/>
    </source>
</evidence>
<evidence type="ECO:0000256" key="1">
    <source>
        <dbReference type="ARBA" id="ARBA00004123"/>
    </source>
</evidence>
<gene>
    <name evidence="16" type="ORF">FF38_13460</name>
</gene>
<dbReference type="PANTHER" id="PTHR12604">
    <property type="entry name" value="KU AUTOANTIGEN DNA HELICASE"/>
    <property type="match status" value="1"/>
</dbReference>
<evidence type="ECO:0000256" key="2">
    <source>
        <dbReference type="ARBA" id="ARBA00005240"/>
    </source>
</evidence>
<dbReference type="Pfam" id="PF02735">
    <property type="entry name" value="Ku"/>
    <property type="match status" value="1"/>
</dbReference>
<comment type="subunit">
    <text evidence="13">Heterodimer of a 70 kDa and a 80 kDa subunit.</text>
</comment>
<dbReference type="PANTHER" id="PTHR12604:SF2">
    <property type="entry name" value="X-RAY REPAIR CROSS-COMPLEMENTING PROTEIN 6"/>
    <property type="match status" value="1"/>
</dbReference>
<dbReference type="InterPro" id="IPR005161">
    <property type="entry name" value="Ku_N"/>
</dbReference>
<dbReference type="PIRSF" id="PIRSF003033">
    <property type="entry name" value="Ku70"/>
    <property type="match status" value="1"/>
</dbReference>
<dbReference type="NCBIfam" id="TIGR00578">
    <property type="entry name" value="ku70"/>
    <property type="match status" value="1"/>
</dbReference>
<evidence type="ECO:0000256" key="10">
    <source>
        <dbReference type="ARBA" id="ARBA00023172"/>
    </source>
</evidence>
<evidence type="ECO:0000313" key="17">
    <source>
        <dbReference type="Proteomes" id="UP000037069"/>
    </source>
</evidence>
<keyword evidence="5" id="KW-0227">DNA damage</keyword>